<evidence type="ECO:0000313" key="2">
    <source>
        <dbReference type="Proteomes" id="UP000799754"/>
    </source>
</evidence>
<sequence>PYALPYAQLGGLPTRHPELPILVMFLATYCTAWLYSLYIVVRCYQRSCNNRIAVVLLLACGERITAYIMRIVWIFRISDIRIGIASQILLQAGVILVYVGALLSAASLLRVHVKCLPWLTPFLITLSIVTIISFVANLVSTIVSVHTLQDHVRQTCRDVQRVAATYLVFLTFISVLMLVVVFHVLWTRQKISRISEAKTAGFIFSFVSIVCLLMASFKAGVIWKNPSPLFSPAWYLSLSSLYSFELGPELLVTLILLGTSARVGAQMRNAAVIH</sequence>
<dbReference type="Proteomes" id="UP000799754">
    <property type="component" value="Unassembled WGS sequence"/>
</dbReference>
<name>A0ACB6RHD8_9PLEO</name>
<keyword evidence="2" id="KW-1185">Reference proteome</keyword>
<accession>A0ACB6RHD8</accession>
<evidence type="ECO:0000313" key="1">
    <source>
        <dbReference type="EMBL" id="KAF2621184.1"/>
    </source>
</evidence>
<reference evidence="1" key="1">
    <citation type="journal article" date="2020" name="Stud. Mycol.">
        <title>101 Dothideomycetes genomes: a test case for predicting lifestyles and emergence of pathogens.</title>
        <authorList>
            <person name="Haridas S."/>
            <person name="Albert R."/>
            <person name="Binder M."/>
            <person name="Bloem J."/>
            <person name="Labutti K."/>
            <person name="Salamov A."/>
            <person name="Andreopoulos B."/>
            <person name="Baker S."/>
            <person name="Barry K."/>
            <person name="Bills G."/>
            <person name="Bluhm B."/>
            <person name="Cannon C."/>
            <person name="Castanera R."/>
            <person name="Culley D."/>
            <person name="Daum C."/>
            <person name="Ezra D."/>
            <person name="Gonzalez J."/>
            <person name="Henrissat B."/>
            <person name="Kuo A."/>
            <person name="Liang C."/>
            <person name="Lipzen A."/>
            <person name="Lutzoni F."/>
            <person name="Magnuson J."/>
            <person name="Mondo S."/>
            <person name="Nolan M."/>
            <person name="Ohm R."/>
            <person name="Pangilinan J."/>
            <person name="Park H.-J."/>
            <person name="Ramirez L."/>
            <person name="Alfaro M."/>
            <person name="Sun H."/>
            <person name="Tritt A."/>
            <person name="Yoshinaga Y."/>
            <person name="Zwiers L.-H."/>
            <person name="Turgeon B."/>
            <person name="Goodwin S."/>
            <person name="Spatafora J."/>
            <person name="Crous P."/>
            <person name="Grigoriev I."/>
        </authorList>
    </citation>
    <scope>NUCLEOTIDE SEQUENCE</scope>
    <source>
        <strain evidence="1">CBS 525.71</strain>
    </source>
</reference>
<protein>
    <submittedName>
        <fullName evidence="1">Uncharacterized protein</fullName>
    </submittedName>
</protein>
<organism evidence="1 2">
    <name type="scientific">Macroventuria anomochaeta</name>
    <dbReference type="NCBI Taxonomy" id="301207"/>
    <lineage>
        <taxon>Eukaryota</taxon>
        <taxon>Fungi</taxon>
        <taxon>Dikarya</taxon>
        <taxon>Ascomycota</taxon>
        <taxon>Pezizomycotina</taxon>
        <taxon>Dothideomycetes</taxon>
        <taxon>Pleosporomycetidae</taxon>
        <taxon>Pleosporales</taxon>
        <taxon>Pleosporineae</taxon>
        <taxon>Didymellaceae</taxon>
        <taxon>Macroventuria</taxon>
    </lineage>
</organism>
<comment type="caution">
    <text evidence="1">The sequence shown here is derived from an EMBL/GenBank/DDBJ whole genome shotgun (WGS) entry which is preliminary data.</text>
</comment>
<dbReference type="EMBL" id="MU006759">
    <property type="protein sequence ID" value="KAF2621184.1"/>
    <property type="molecule type" value="Genomic_DNA"/>
</dbReference>
<gene>
    <name evidence="1" type="ORF">BU25DRAFT_354898</name>
</gene>
<feature type="non-terminal residue" evidence="1">
    <location>
        <position position="1"/>
    </location>
</feature>
<proteinExistence type="predicted"/>